<feature type="short sequence motif" description="HXTX 2" evidence="2">
    <location>
        <begin position="124"/>
        <end position="127"/>
    </location>
</feature>
<evidence type="ECO:0000256" key="1">
    <source>
        <dbReference type="ARBA" id="ARBA00022801"/>
    </source>
</evidence>
<feature type="short sequence motif" description="HXTX 1" evidence="2">
    <location>
        <begin position="41"/>
        <end position="44"/>
    </location>
</feature>
<dbReference type="OrthoDB" id="44091at2157"/>
<accession>B8GHT8</accession>
<dbReference type="InterPro" id="IPR014051">
    <property type="entry name" value="Phosphoesterase_HXTX"/>
</dbReference>
<dbReference type="STRING" id="521011.Mpal_0012"/>
<dbReference type="AlphaFoldDB" id="B8GHT8"/>
<feature type="active site" description="Proton acceptor" evidence="2">
    <location>
        <position position="124"/>
    </location>
</feature>
<dbReference type="EC" id="3.1.4.58" evidence="2"/>
<comment type="similarity">
    <text evidence="2">Belongs to the 2H phosphoesterase superfamily. ThpR family.</text>
</comment>
<dbReference type="eggNOG" id="arCOG01736">
    <property type="taxonomic scope" value="Archaea"/>
</dbReference>
<dbReference type="HOGENOM" id="CLU_081251_3_4_2"/>
<sequence length="179" mass="19386">MVRAFIGIDLPASIREEIAAVQPALRAVPADISLVNPAIIHITLRFIGEVTEEEIGRISAALQTIKVKPFPVSIRPVTLNSRTRPRVIWCGVEDQGRSAALHQAIEAVLSPLGYEPEARAFTPHATVGRIRRGHSSLEGVIDSLGQNGFGDFEVGEFKLKQSVLTAKGPIYTDLCVVTL</sequence>
<dbReference type="HAMAP" id="MF_01940">
    <property type="entry name" value="RNA_CPDase"/>
    <property type="match status" value="1"/>
</dbReference>
<keyword evidence="5" id="KW-1185">Reference proteome</keyword>
<organism evidence="4 5">
    <name type="scientific">Methanosphaerula palustris (strain ATCC BAA-1556 / DSM 19958 / E1-9c)</name>
    <dbReference type="NCBI Taxonomy" id="521011"/>
    <lineage>
        <taxon>Archaea</taxon>
        <taxon>Methanobacteriati</taxon>
        <taxon>Methanobacteriota</taxon>
        <taxon>Stenosarchaea group</taxon>
        <taxon>Methanomicrobia</taxon>
        <taxon>Methanomicrobiales</taxon>
        <taxon>Methanoregulaceae</taxon>
        <taxon>Methanosphaerula</taxon>
    </lineage>
</organism>
<comment type="function">
    <text evidence="2">Hydrolyzes RNA 2',3'-cyclic phosphodiester to an RNA 2'-phosphomonoester.</text>
</comment>
<feature type="domain" description="Phosphoesterase HXTX" evidence="3">
    <location>
        <begin position="8"/>
        <end position="89"/>
    </location>
</feature>
<evidence type="ECO:0000259" key="3">
    <source>
        <dbReference type="Pfam" id="PF02834"/>
    </source>
</evidence>
<dbReference type="NCBIfam" id="TIGR02258">
    <property type="entry name" value="2_5_ligase"/>
    <property type="match status" value="1"/>
</dbReference>
<comment type="catalytic activity">
    <reaction evidence="2">
        <text>a 3'-end 2',3'-cyclophospho-ribonucleotide-RNA + H2O = a 3'-end 2'-phospho-ribonucleotide-RNA + H(+)</text>
        <dbReference type="Rhea" id="RHEA:11828"/>
        <dbReference type="Rhea" id="RHEA-COMP:10464"/>
        <dbReference type="Rhea" id="RHEA-COMP:17353"/>
        <dbReference type="ChEBI" id="CHEBI:15377"/>
        <dbReference type="ChEBI" id="CHEBI:15378"/>
        <dbReference type="ChEBI" id="CHEBI:83064"/>
        <dbReference type="ChEBI" id="CHEBI:173113"/>
        <dbReference type="EC" id="3.1.4.58"/>
    </reaction>
</comment>
<dbReference type="Pfam" id="PF02834">
    <property type="entry name" value="LigT_PEase"/>
    <property type="match status" value="2"/>
</dbReference>
<feature type="domain" description="Phosphoesterase HXTX" evidence="3">
    <location>
        <begin position="97"/>
        <end position="171"/>
    </location>
</feature>
<dbReference type="SUPFAM" id="SSF55144">
    <property type="entry name" value="LigT-like"/>
    <property type="match status" value="1"/>
</dbReference>
<protein>
    <recommendedName>
        <fullName evidence="2">RNA 2',3'-cyclic phosphodiesterase</fullName>
        <shortName evidence="2">RNA 2',3'-CPDase</shortName>
        <ecNumber evidence="2">3.1.4.58</ecNumber>
    </recommendedName>
</protein>
<reference evidence="4 5" key="1">
    <citation type="journal article" date="2015" name="Genome Announc.">
        <title>Complete Genome Sequence of Methanosphaerula palustris E1-9CT, a Hydrogenotrophic Methanogen Isolated from a Minerotrophic Fen Peatland.</title>
        <authorList>
            <person name="Cadillo-Quiroz H."/>
            <person name="Browne P."/>
            <person name="Kyrpides N."/>
            <person name="Woyke T."/>
            <person name="Goodwin L."/>
            <person name="Detter C."/>
            <person name="Yavitt J.B."/>
            <person name="Zinder S.H."/>
        </authorList>
    </citation>
    <scope>NUCLEOTIDE SEQUENCE [LARGE SCALE GENOMIC DNA]</scope>
    <source>
        <strain evidence="5">ATCC BAA-1556 / DSM 19958 / E1-9c</strain>
    </source>
</reference>
<dbReference type="GO" id="GO:0008664">
    <property type="term" value="F:RNA 2',3'-cyclic 3'-phosphodiesterase activity"/>
    <property type="evidence" value="ECO:0007669"/>
    <property type="project" value="UniProtKB-EC"/>
</dbReference>
<dbReference type="PANTHER" id="PTHR35561">
    <property type="entry name" value="RNA 2',3'-CYCLIC PHOSPHODIESTERASE"/>
    <property type="match status" value="1"/>
</dbReference>
<proteinExistence type="inferred from homology"/>
<dbReference type="EMBL" id="CP001338">
    <property type="protein sequence ID" value="ACL15408.1"/>
    <property type="molecule type" value="Genomic_DNA"/>
</dbReference>
<dbReference type="GO" id="GO:0004113">
    <property type="term" value="F:2',3'-cyclic-nucleotide 3'-phosphodiesterase activity"/>
    <property type="evidence" value="ECO:0007669"/>
    <property type="project" value="InterPro"/>
</dbReference>
<feature type="active site" description="Proton donor" evidence="2">
    <location>
        <position position="41"/>
    </location>
</feature>
<keyword evidence="1 2" id="KW-0378">Hydrolase</keyword>
<dbReference type="RefSeq" id="WP_012616727.1">
    <property type="nucleotide sequence ID" value="NC_011832.1"/>
</dbReference>
<keyword evidence="4" id="KW-0436">Ligase</keyword>
<dbReference type="PANTHER" id="PTHR35561:SF1">
    <property type="entry name" value="RNA 2',3'-CYCLIC PHOSPHODIESTERASE"/>
    <property type="match status" value="1"/>
</dbReference>
<name>B8GHT8_METPE</name>
<evidence type="ECO:0000313" key="4">
    <source>
        <dbReference type="EMBL" id="ACL15408.1"/>
    </source>
</evidence>
<dbReference type="InterPro" id="IPR004175">
    <property type="entry name" value="RNA_CPDase"/>
</dbReference>
<evidence type="ECO:0000256" key="2">
    <source>
        <dbReference type="HAMAP-Rule" id="MF_01940"/>
    </source>
</evidence>
<dbReference type="GeneID" id="7270124"/>
<dbReference type="Proteomes" id="UP000002457">
    <property type="component" value="Chromosome"/>
</dbReference>
<dbReference type="GO" id="GO:0016874">
    <property type="term" value="F:ligase activity"/>
    <property type="evidence" value="ECO:0007669"/>
    <property type="project" value="UniProtKB-KW"/>
</dbReference>
<dbReference type="KEGG" id="mpl:Mpal_0012"/>
<dbReference type="Gene3D" id="3.90.1140.10">
    <property type="entry name" value="Cyclic phosphodiesterase"/>
    <property type="match status" value="1"/>
</dbReference>
<gene>
    <name evidence="4" type="ordered locus">Mpal_0012</name>
</gene>
<evidence type="ECO:0000313" key="5">
    <source>
        <dbReference type="Proteomes" id="UP000002457"/>
    </source>
</evidence>
<dbReference type="InterPro" id="IPR009097">
    <property type="entry name" value="Cyclic_Pdiesterase"/>
</dbReference>